<evidence type="ECO:0000313" key="1">
    <source>
        <dbReference type="EMBL" id="QEL17696.1"/>
    </source>
</evidence>
<reference evidence="2" key="1">
    <citation type="submission" date="2019-08" db="EMBL/GenBank/DDBJ databases">
        <title>Limnoglobus roseus gen. nov., sp. nov., a novel freshwater planctomycete with a giant genome from the family Gemmataceae.</title>
        <authorList>
            <person name="Kulichevskaya I.S."/>
            <person name="Naumoff D.G."/>
            <person name="Miroshnikov K."/>
            <person name="Ivanova A."/>
            <person name="Philippov D.A."/>
            <person name="Hakobyan A."/>
            <person name="Rijpstra I.C."/>
            <person name="Sinninghe Damste J.S."/>
            <person name="Liesack W."/>
            <person name="Dedysh S.N."/>
        </authorList>
    </citation>
    <scope>NUCLEOTIDE SEQUENCE [LARGE SCALE GENOMIC DNA]</scope>
    <source>
        <strain evidence="2">PX52</strain>
    </source>
</reference>
<keyword evidence="2" id="KW-1185">Reference proteome</keyword>
<sequence length="104" mass="11278">MKHLPLPLVAVALAAAGCAPPDPALNTDVPTEKFIRLLETADIRMVAVTHAQHFDLETASGKQYSGTYDFRRAGKYSEHKSALSLANHILLEVRGLKDVPVATE</sequence>
<dbReference type="RefSeq" id="WP_149112271.1">
    <property type="nucleotide sequence ID" value="NZ_CP042425.1"/>
</dbReference>
<evidence type="ECO:0000313" key="2">
    <source>
        <dbReference type="Proteomes" id="UP000324974"/>
    </source>
</evidence>
<dbReference type="KEGG" id="lrs:PX52LOC_04695"/>
<dbReference type="EMBL" id="CP042425">
    <property type="protein sequence ID" value="QEL17696.1"/>
    <property type="molecule type" value="Genomic_DNA"/>
</dbReference>
<dbReference type="Proteomes" id="UP000324974">
    <property type="component" value="Chromosome"/>
</dbReference>
<protein>
    <submittedName>
        <fullName evidence="1">Uncharacterized protein</fullName>
    </submittedName>
</protein>
<proteinExistence type="predicted"/>
<dbReference type="AlphaFoldDB" id="A0A5C1AI68"/>
<accession>A0A5C1AI68</accession>
<gene>
    <name evidence="1" type="ORF">PX52LOC_04695</name>
</gene>
<organism evidence="1 2">
    <name type="scientific">Limnoglobus roseus</name>
    <dbReference type="NCBI Taxonomy" id="2598579"/>
    <lineage>
        <taxon>Bacteria</taxon>
        <taxon>Pseudomonadati</taxon>
        <taxon>Planctomycetota</taxon>
        <taxon>Planctomycetia</taxon>
        <taxon>Gemmatales</taxon>
        <taxon>Gemmataceae</taxon>
        <taxon>Limnoglobus</taxon>
    </lineage>
</organism>
<dbReference type="PROSITE" id="PS51257">
    <property type="entry name" value="PROKAR_LIPOPROTEIN"/>
    <property type="match status" value="1"/>
</dbReference>
<name>A0A5C1AI68_9BACT</name>